<evidence type="ECO:0000313" key="2">
    <source>
        <dbReference type="EMBL" id="KAE9444830.1"/>
    </source>
</evidence>
<evidence type="ECO:0000256" key="1">
    <source>
        <dbReference type="SAM" id="MobiDB-lite"/>
    </source>
</evidence>
<sequence length="206" mass="21728">MPWSVNGLKNLIRLGVQGNKLSGELPDLGQLGSLNLLDASDNAISGELPATLPASLFEFIMRNNQLEGNIPESVTRKALSAASVVCTPTTHPLLQPIRVGSSTLQLGPTKPTTDSRGSKQQPAPRTVTGLHGFNAQALLPIPGNNRFTVPEAVAGWELPVRTHTGPVDEGDGSGFGYGPVGEELLVPVSDEFFFLRGWRAEVAGGV</sequence>
<dbReference type="PANTHER" id="PTHR48010">
    <property type="entry name" value="OS05G0588300 PROTEIN"/>
    <property type="match status" value="1"/>
</dbReference>
<gene>
    <name evidence="2" type="ORF">C3L33_23272</name>
</gene>
<feature type="region of interest" description="Disordered" evidence="1">
    <location>
        <begin position="101"/>
        <end position="125"/>
    </location>
</feature>
<accession>A0A6A4KEK3</accession>
<dbReference type="InterPro" id="IPR050994">
    <property type="entry name" value="At_inactive_RLKs"/>
</dbReference>
<proteinExistence type="predicted"/>
<dbReference type="EMBL" id="QEFC01005424">
    <property type="protein sequence ID" value="KAE9444830.1"/>
    <property type="molecule type" value="Genomic_DNA"/>
</dbReference>
<protein>
    <submittedName>
        <fullName evidence="2">Uncharacterized protein</fullName>
    </submittedName>
</protein>
<dbReference type="OrthoDB" id="676979at2759"/>
<dbReference type="AlphaFoldDB" id="A0A6A4KEK3"/>
<organism evidence="2">
    <name type="scientific">Rhododendron williamsianum</name>
    <dbReference type="NCBI Taxonomy" id="262921"/>
    <lineage>
        <taxon>Eukaryota</taxon>
        <taxon>Viridiplantae</taxon>
        <taxon>Streptophyta</taxon>
        <taxon>Embryophyta</taxon>
        <taxon>Tracheophyta</taxon>
        <taxon>Spermatophyta</taxon>
        <taxon>Magnoliopsida</taxon>
        <taxon>eudicotyledons</taxon>
        <taxon>Gunneridae</taxon>
        <taxon>Pentapetalae</taxon>
        <taxon>asterids</taxon>
        <taxon>Ericales</taxon>
        <taxon>Ericaceae</taxon>
        <taxon>Ericoideae</taxon>
        <taxon>Rhodoreae</taxon>
        <taxon>Rhododendron</taxon>
    </lineage>
</organism>
<dbReference type="InterPro" id="IPR032675">
    <property type="entry name" value="LRR_dom_sf"/>
</dbReference>
<dbReference type="SUPFAM" id="SSF52058">
    <property type="entry name" value="L domain-like"/>
    <property type="match status" value="1"/>
</dbReference>
<dbReference type="Gene3D" id="3.80.10.10">
    <property type="entry name" value="Ribonuclease Inhibitor"/>
    <property type="match status" value="1"/>
</dbReference>
<feature type="non-terminal residue" evidence="2">
    <location>
        <position position="1"/>
    </location>
</feature>
<comment type="caution">
    <text evidence="2">The sequence shown here is derived from an EMBL/GenBank/DDBJ whole genome shotgun (WGS) entry which is preliminary data.</text>
</comment>
<reference evidence="2" key="1">
    <citation type="journal article" date="2019" name="Genome Biol. Evol.">
        <title>The Rhododendron genome and chromosomal organization provide insight into shared whole-genome duplications across the heath family (Ericaceae).</title>
        <authorList>
            <person name="Soza V.L."/>
            <person name="Lindsley D."/>
            <person name="Waalkes A."/>
            <person name="Ramage E."/>
            <person name="Patwardhan R.P."/>
            <person name="Burton J.N."/>
            <person name="Adey A."/>
            <person name="Kumar A."/>
            <person name="Qiu R."/>
            <person name="Shendure J."/>
            <person name="Hall B."/>
        </authorList>
    </citation>
    <scope>NUCLEOTIDE SEQUENCE</scope>
    <source>
        <strain evidence="2">RSF 1966-606</strain>
    </source>
</reference>
<feature type="compositionally biased region" description="Polar residues" evidence="1">
    <location>
        <begin position="101"/>
        <end position="123"/>
    </location>
</feature>
<name>A0A6A4KEK3_9ERIC</name>